<accession>A0A9X3IG56</accession>
<proteinExistence type="inferred from homology"/>
<name>A0A9X3IG56_9GAMM</name>
<evidence type="ECO:0000313" key="2">
    <source>
        <dbReference type="EMBL" id="MCX5467332.1"/>
    </source>
</evidence>
<dbReference type="RefSeq" id="WP_266129853.1">
    <property type="nucleotide sequence ID" value="NZ_JAPKMY010000002.1"/>
</dbReference>
<comment type="caution">
    <text evidence="2">The sequence shown here is derived from an EMBL/GenBank/DDBJ whole genome shotgun (WGS) entry which is preliminary data.</text>
</comment>
<gene>
    <name evidence="2" type="ORF">OSH00_06190</name>
</gene>
<evidence type="ECO:0000313" key="3">
    <source>
        <dbReference type="Proteomes" id="UP001146019"/>
    </source>
</evidence>
<dbReference type="EMBL" id="JAPKMY010000002">
    <property type="protein sequence ID" value="MCX5467332.1"/>
    <property type="molecule type" value="Genomic_DNA"/>
</dbReference>
<evidence type="ECO:0000256" key="1">
    <source>
        <dbReference type="ARBA" id="ARBA00008525"/>
    </source>
</evidence>
<keyword evidence="3" id="KW-1185">Reference proteome</keyword>
<reference evidence="2" key="1">
    <citation type="submission" date="2022-11" db="EMBL/GenBank/DDBJ databases">
        <title>Biodiversity and phylogenetic relationships of bacteria.</title>
        <authorList>
            <person name="Machado R.A.R."/>
            <person name="Bhat A."/>
            <person name="Loulou A."/>
            <person name="Kallel S."/>
        </authorList>
    </citation>
    <scope>NUCLEOTIDE SEQUENCE</scope>
    <source>
        <strain evidence="2">A-IN1</strain>
    </source>
</reference>
<dbReference type="Pfam" id="PF03691">
    <property type="entry name" value="UPF0167"/>
    <property type="match status" value="1"/>
</dbReference>
<protein>
    <submittedName>
        <fullName evidence="2">CbrC family protein</fullName>
    </submittedName>
</protein>
<dbReference type="Proteomes" id="UP001146019">
    <property type="component" value="Unassembled WGS sequence"/>
</dbReference>
<dbReference type="AlphaFoldDB" id="A0A9X3IG56"/>
<dbReference type="InterPro" id="IPR005363">
    <property type="entry name" value="UPF0167"/>
</dbReference>
<comment type="similarity">
    <text evidence="1">Belongs to the UPF0167 family.</text>
</comment>
<organism evidence="2 3">
    <name type="scientific">Acinetobacter nematophilus</name>
    <dbReference type="NCBI Taxonomy" id="2994642"/>
    <lineage>
        <taxon>Bacteria</taxon>
        <taxon>Pseudomonadati</taxon>
        <taxon>Pseudomonadota</taxon>
        <taxon>Gammaproteobacteria</taxon>
        <taxon>Moraxellales</taxon>
        <taxon>Moraxellaceae</taxon>
        <taxon>Acinetobacter</taxon>
    </lineage>
</organism>
<sequence length="86" mass="10171">MCRRTPSYHRWQQEVWLVHCNAPCQFIAYADSEMLKPIWNEAKADIEENGYPLELICDHLMIEGDFTGYLFQCIHCRQHGLHIDCS</sequence>